<keyword evidence="8 12" id="KW-0812">Transmembrane</keyword>
<feature type="transmembrane region" description="Helical" evidence="12">
    <location>
        <begin position="7"/>
        <end position="25"/>
    </location>
</feature>
<feature type="transmembrane region" description="Helical" evidence="12">
    <location>
        <begin position="79"/>
        <end position="97"/>
    </location>
</feature>
<proteinExistence type="inferred from homology"/>
<dbReference type="PANTHER" id="PTHR31040:SF1">
    <property type="entry name" value="NURIM"/>
    <property type="match status" value="1"/>
</dbReference>
<evidence type="ECO:0000256" key="7">
    <source>
        <dbReference type="ARBA" id="ARBA00022691"/>
    </source>
</evidence>
<dbReference type="Gene3D" id="1.20.120.1630">
    <property type="match status" value="1"/>
</dbReference>
<organism evidence="13">
    <name type="scientific">marine metagenome</name>
    <dbReference type="NCBI Taxonomy" id="408172"/>
    <lineage>
        <taxon>unclassified sequences</taxon>
        <taxon>metagenomes</taxon>
        <taxon>ecological metagenomes</taxon>
    </lineage>
</organism>
<reference evidence="13" key="1">
    <citation type="submission" date="2018-05" db="EMBL/GenBank/DDBJ databases">
        <authorList>
            <person name="Lanie J.A."/>
            <person name="Ng W.-L."/>
            <person name="Kazmierczak K.M."/>
            <person name="Andrzejewski T.M."/>
            <person name="Davidsen T.M."/>
            <person name="Wayne K.J."/>
            <person name="Tettelin H."/>
            <person name="Glass J.I."/>
            <person name="Rusch D."/>
            <person name="Podicherti R."/>
            <person name="Tsui H.-C.T."/>
            <person name="Winkler M.E."/>
        </authorList>
    </citation>
    <scope>NUCLEOTIDE SEQUENCE</scope>
</reference>
<keyword evidence="7" id="KW-0949">S-adenosyl-L-methionine</keyword>
<dbReference type="GO" id="GO:0008168">
    <property type="term" value="F:methyltransferase activity"/>
    <property type="evidence" value="ECO:0007669"/>
    <property type="project" value="UniProtKB-KW"/>
</dbReference>
<protein>
    <recommendedName>
        <fullName evidence="4">methanethiol S-methyltransferase</fullName>
        <ecNumber evidence="4">2.1.1.334</ecNumber>
    </recommendedName>
</protein>
<dbReference type="EMBL" id="UINC01070145">
    <property type="protein sequence ID" value="SVC04061.1"/>
    <property type="molecule type" value="Genomic_DNA"/>
</dbReference>
<evidence type="ECO:0000256" key="8">
    <source>
        <dbReference type="ARBA" id="ARBA00022692"/>
    </source>
</evidence>
<evidence type="ECO:0000256" key="4">
    <source>
        <dbReference type="ARBA" id="ARBA00012149"/>
    </source>
</evidence>
<keyword evidence="10 12" id="KW-0472">Membrane</keyword>
<comment type="similarity">
    <text evidence="3">Belongs to the nurim family.</text>
</comment>
<accession>A0A382IZN3</accession>
<evidence type="ECO:0000256" key="3">
    <source>
        <dbReference type="ARBA" id="ARBA00010631"/>
    </source>
</evidence>
<keyword evidence="5" id="KW-0489">Methyltransferase</keyword>
<dbReference type="PANTHER" id="PTHR31040">
    <property type="entry name" value="NURIM"/>
    <property type="match status" value="1"/>
</dbReference>
<sequence>MFFGYGLFAYATFLAAFLYLIGFMGNLLVPKSIDSGVENSLEGSLAINFILILAFGLQHVVMARPAFKEWWTQFIPKPIERSTYVLLTNVIFFILFWQWRPITTVVWDASGEGMEPVLWVLFASAWGLILVSSFLINHFDLFGLRQVYLYFKDEPYTHLKFNTMGIYKYVRHPLMVGWILAFWFTPVMTVGHLFFATTMTIYILATIPLEEKDHVHFLGEDYENYMRRTSRYIPNFRK</sequence>
<dbReference type="NCBIfam" id="NF045656">
    <property type="entry name" value="MeththiolMtaseMddA"/>
    <property type="match status" value="1"/>
</dbReference>
<dbReference type="InterPro" id="IPR010721">
    <property type="entry name" value="UstE-like"/>
</dbReference>
<dbReference type="AlphaFoldDB" id="A0A382IZN3"/>
<evidence type="ECO:0000256" key="6">
    <source>
        <dbReference type="ARBA" id="ARBA00022679"/>
    </source>
</evidence>
<evidence type="ECO:0000256" key="2">
    <source>
        <dbReference type="ARBA" id="ARBA00004141"/>
    </source>
</evidence>
<keyword evidence="6" id="KW-0808">Transferase</keyword>
<comment type="function">
    <text evidence="1">Catalyzes the methylation of methanethiol (MeSH) to yield dimethylsulphide (DMS).</text>
</comment>
<dbReference type="GO" id="GO:0016020">
    <property type="term" value="C:membrane"/>
    <property type="evidence" value="ECO:0007669"/>
    <property type="project" value="UniProtKB-SubCell"/>
</dbReference>
<evidence type="ECO:0000313" key="13">
    <source>
        <dbReference type="EMBL" id="SVC04061.1"/>
    </source>
</evidence>
<comment type="subcellular location">
    <subcellularLocation>
        <location evidence="2">Membrane</location>
        <topology evidence="2">Multi-pass membrane protein</topology>
    </subcellularLocation>
</comment>
<evidence type="ECO:0000256" key="11">
    <source>
        <dbReference type="ARBA" id="ARBA00048134"/>
    </source>
</evidence>
<dbReference type="InterPro" id="IPR054700">
    <property type="entry name" value="MddA"/>
</dbReference>
<evidence type="ECO:0000256" key="1">
    <source>
        <dbReference type="ARBA" id="ARBA00002096"/>
    </source>
</evidence>
<evidence type="ECO:0000256" key="5">
    <source>
        <dbReference type="ARBA" id="ARBA00022603"/>
    </source>
</evidence>
<keyword evidence="9 12" id="KW-1133">Transmembrane helix</keyword>
<dbReference type="InterPro" id="IPR033580">
    <property type="entry name" value="Nurim-like"/>
</dbReference>
<name>A0A382IZN3_9ZZZZ</name>
<feature type="transmembrane region" description="Helical" evidence="12">
    <location>
        <begin position="178"/>
        <end position="205"/>
    </location>
</feature>
<evidence type="ECO:0000256" key="12">
    <source>
        <dbReference type="SAM" id="Phobius"/>
    </source>
</evidence>
<evidence type="ECO:0000256" key="9">
    <source>
        <dbReference type="ARBA" id="ARBA00022989"/>
    </source>
</evidence>
<comment type="catalytic activity">
    <reaction evidence="11">
        <text>methanethiol + S-adenosyl-L-methionine = dimethyl sulfide + S-adenosyl-L-homocysteine + H(+)</text>
        <dbReference type="Rhea" id="RHEA:50428"/>
        <dbReference type="ChEBI" id="CHEBI:15378"/>
        <dbReference type="ChEBI" id="CHEBI:16007"/>
        <dbReference type="ChEBI" id="CHEBI:17437"/>
        <dbReference type="ChEBI" id="CHEBI:57856"/>
        <dbReference type="ChEBI" id="CHEBI:59789"/>
        <dbReference type="EC" id="2.1.1.334"/>
    </reaction>
</comment>
<feature type="transmembrane region" description="Helical" evidence="12">
    <location>
        <begin position="45"/>
        <end position="67"/>
    </location>
</feature>
<evidence type="ECO:0000256" key="10">
    <source>
        <dbReference type="ARBA" id="ARBA00023136"/>
    </source>
</evidence>
<dbReference type="Pfam" id="PF06966">
    <property type="entry name" value="DUF1295"/>
    <property type="match status" value="1"/>
</dbReference>
<gene>
    <name evidence="13" type="ORF">METZ01_LOCUS256915</name>
</gene>
<feature type="transmembrane region" description="Helical" evidence="12">
    <location>
        <begin position="117"/>
        <end position="136"/>
    </location>
</feature>
<dbReference type="GO" id="GO:0032259">
    <property type="term" value="P:methylation"/>
    <property type="evidence" value="ECO:0007669"/>
    <property type="project" value="UniProtKB-KW"/>
</dbReference>
<dbReference type="EC" id="2.1.1.334" evidence="4"/>